<dbReference type="GO" id="GO:0009117">
    <property type="term" value="P:nucleotide metabolic process"/>
    <property type="evidence" value="ECO:0007669"/>
    <property type="project" value="TreeGrafter"/>
</dbReference>
<reference evidence="5 6" key="1">
    <citation type="submission" date="2013-11" db="EMBL/GenBank/DDBJ databases">
        <title>Complete genome sequence of Rhizobium gallicum bv. gallicum R602.</title>
        <authorList>
            <person name="Bustos P."/>
            <person name="Santamaria R.I."/>
            <person name="Lozano L."/>
            <person name="Acosta J.L."/>
            <person name="Ormeno-Orrillo E."/>
            <person name="Rogel M.A."/>
            <person name="Romero D."/>
            <person name="Cevallos M.A."/>
            <person name="Martinez-Romero E."/>
            <person name="Gonzalez V."/>
        </authorList>
    </citation>
    <scope>NUCLEOTIDE SEQUENCE [LARGE SCALE GENOMIC DNA]</scope>
    <source>
        <strain evidence="5 6">R602</strain>
    </source>
</reference>
<dbReference type="PRINTS" id="PR00332">
    <property type="entry name" value="HISTRIAD"/>
</dbReference>
<dbReference type="EMBL" id="CP006877">
    <property type="protein sequence ID" value="AJD41130.1"/>
    <property type="molecule type" value="Genomic_DNA"/>
</dbReference>
<organism evidence="5 6">
    <name type="scientific">Rhizobium gallicum bv. gallicum R602sp</name>
    <dbReference type="NCBI Taxonomy" id="1041138"/>
    <lineage>
        <taxon>Bacteria</taxon>
        <taxon>Pseudomonadati</taxon>
        <taxon>Pseudomonadota</taxon>
        <taxon>Alphaproteobacteria</taxon>
        <taxon>Hyphomicrobiales</taxon>
        <taxon>Rhizobiaceae</taxon>
        <taxon>Rhizobium/Agrobacterium group</taxon>
        <taxon>Rhizobium</taxon>
    </lineage>
</organism>
<feature type="active site" description="Tele-AMP-histidine intermediate" evidence="1">
    <location>
        <position position="105"/>
    </location>
</feature>
<feature type="domain" description="HIT" evidence="4">
    <location>
        <begin position="11"/>
        <end position="118"/>
    </location>
</feature>
<dbReference type="InterPro" id="IPR039384">
    <property type="entry name" value="HINT"/>
</dbReference>
<dbReference type="AlphaFoldDB" id="A0A0B4X335"/>
<keyword evidence="5" id="KW-0378">Hydrolase</keyword>
<dbReference type="Gene3D" id="3.30.428.10">
    <property type="entry name" value="HIT-like"/>
    <property type="match status" value="1"/>
</dbReference>
<dbReference type="PROSITE" id="PS51084">
    <property type="entry name" value="HIT_2"/>
    <property type="match status" value="1"/>
</dbReference>
<evidence type="ECO:0000313" key="6">
    <source>
        <dbReference type="Proteomes" id="UP000031368"/>
    </source>
</evidence>
<keyword evidence="6" id="KW-1185">Reference proteome</keyword>
<dbReference type="RefSeq" id="WP_039846742.1">
    <property type="nucleotide sequence ID" value="NZ_CP006877.1"/>
</dbReference>
<dbReference type="InterPro" id="IPR011146">
    <property type="entry name" value="HIT-like"/>
</dbReference>
<dbReference type="HOGENOM" id="CLU_056776_3_3_5"/>
<proteinExistence type="predicted"/>
<dbReference type="CDD" id="cd01277">
    <property type="entry name" value="HINT_subgroup"/>
    <property type="match status" value="1"/>
</dbReference>
<evidence type="ECO:0000259" key="4">
    <source>
        <dbReference type="PROSITE" id="PS51084"/>
    </source>
</evidence>
<protein>
    <submittedName>
        <fullName evidence="5">HIT family hydrolase protein</fullName>
    </submittedName>
</protein>
<dbReference type="SUPFAM" id="SSF54197">
    <property type="entry name" value="HIT-like"/>
    <property type="match status" value="1"/>
</dbReference>
<accession>A0A0B4X335</accession>
<dbReference type="InterPro" id="IPR001310">
    <property type="entry name" value="Histidine_triad_HIT"/>
</dbReference>
<sequence>MTSAAYDDSNIFAKILRGEIPSHRIYEDDHTVAFMDVMPQAPGHVLVVPKAPSRNIFDADPTVLAQTIPVVQKIAKAVKEAFDADGVLICQFNEPAAGQSVFHLHFHVIPRHEGVALKPHSGKMEDGGVLAANAEKIKGELGN</sequence>
<evidence type="ECO:0000256" key="1">
    <source>
        <dbReference type="PIRSR" id="PIRSR601310-1"/>
    </source>
</evidence>
<dbReference type="GO" id="GO:0016787">
    <property type="term" value="F:hydrolase activity"/>
    <property type="evidence" value="ECO:0007669"/>
    <property type="project" value="UniProtKB-KW"/>
</dbReference>
<dbReference type="PANTHER" id="PTHR46648">
    <property type="entry name" value="HIT FAMILY PROTEIN 1"/>
    <property type="match status" value="1"/>
</dbReference>
<dbReference type="Proteomes" id="UP000031368">
    <property type="component" value="Chromosome"/>
</dbReference>
<evidence type="ECO:0000256" key="3">
    <source>
        <dbReference type="PROSITE-ProRule" id="PRU00464"/>
    </source>
</evidence>
<evidence type="ECO:0000313" key="5">
    <source>
        <dbReference type="EMBL" id="AJD41130.1"/>
    </source>
</evidence>
<feature type="short sequence motif" description="Histidine triad motif" evidence="2 3">
    <location>
        <begin position="103"/>
        <end position="107"/>
    </location>
</feature>
<evidence type="ECO:0000256" key="2">
    <source>
        <dbReference type="PIRSR" id="PIRSR601310-3"/>
    </source>
</evidence>
<dbReference type="PANTHER" id="PTHR46648:SF1">
    <property type="entry name" value="ADENOSINE 5'-MONOPHOSPHORAMIDASE HNT1"/>
    <property type="match status" value="1"/>
</dbReference>
<name>A0A0B4X335_9HYPH</name>
<dbReference type="KEGG" id="rga:RGR602_CH01797"/>
<gene>
    <name evidence="5" type="ORF">RGR602_CH01797</name>
</gene>
<dbReference type="Pfam" id="PF01230">
    <property type="entry name" value="HIT"/>
    <property type="match status" value="1"/>
</dbReference>
<dbReference type="InterPro" id="IPR036265">
    <property type="entry name" value="HIT-like_sf"/>
</dbReference>